<dbReference type="InterPro" id="IPR037923">
    <property type="entry name" value="HTH-like"/>
</dbReference>
<dbReference type="Pfam" id="PF02311">
    <property type="entry name" value="AraC_binding"/>
    <property type="match status" value="1"/>
</dbReference>
<comment type="caution">
    <text evidence="5">The sequence shown here is derived from an EMBL/GenBank/DDBJ whole genome shotgun (WGS) entry which is preliminary data.</text>
</comment>
<gene>
    <name evidence="5" type="ORF">A8709_29915</name>
</gene>
<evidence type="ECO:0000259" key="4">
    <source>
        <dbReference type="PROSITE" id="PS01124"/>
    </source>
</evidence>
<evidence type="ECO:0000313" key="6">
    <source>
        <dbReference type="Proteomes" id="UP000093309"/>
    </source>
</evidence>
<dbReference type="SUPFAM" id="SSF51215">
    <property type="entry name" value="Regulatory protein AraC"/>
    <property type="match status" value="1"/>
</dbReference>
<feature type="domain" description="HTH araC/xylS-type" evidence="4">
    <location>
        <begin position="157"/>
        <end position="255"/>
    </location>
</feature>
<proteinExistence type="predicted"/>
<dbReference type="PANTHER" id="PTHR43280:SF30">
    <property type="entry name" value="MMSAB OPERON REGULATORY PROTEIN"/>
    <property type="match status" value="1"/>
</dbReference>
<dbReference type="OrthoDB" id="345425at2"/>
<evidence type="ECO:0000256" key="1">
    <source>
        <dbReference type="ARBA" id="ARBA00023015"/>
    </source>
</evidence>
<dbReference type="InterPro" id="IPR018060">
    <property type="entry name" value="HTH_AraC"/>
</dbReference>
<dbReference type="Proteomes" id="UP000093309">
    <property type="component" value="Unassembled WGS sequence"/>
</dbReference>
<dbReference type="PANTHER" id="PTHR43280">
    <property type="entry name" value="ARAC-FAMILY TRANSCRIPTIONAL REGULATOR"/>
    <property type="match status" value="1"/>
</dbReference>
<dbReference type="Gene3D" id="2.60.120.10">
    <property type="entry name" value="Jelly Rolls"/>
    <property type="match status" value="1"/>
</dbReference>
<dbReference type="GO" id="GO:0003700">
    <property type="term" value="F:DNA-binding transcription factor activity"/>
    <property type="evidence" value="ECO:0007669"/>
    <property type="project" value="InterPro"/>
</dbReference>
<dbReference type="Gene3D" id="1.10.10.60">
    <property type="entry name" value="Homeodomain-like"/>
    <property type="match status" value="2"/>
</dbReference>
<evidence type="ECO:0000313" key="5">
    <source>
        <dbReference type="EMBL" id="OCT12073.1"/>
    </source>
</evidence>
<dbReference type="EMBL" id="LYPC01000027">
    <property type="protein sequence ID" value="OCT12073.1"/>
    <property type="molecule type" value="Genomic_DNA"/>
</dbReference>
<sequence>MIQPVAIYFEHCEPNWHVPKAKTNNHILILVTNGAIRYTIEDHTFSMQKGDLLFVPEGVWRHAVNTSKDTHDMYVAHFHYQGDGDGLPLLITPEQCITRPFNFDYMKQRFSLLTQHWLRKSAYSDTICHSILLEMLAVINEEIDSQSPQGKSYSIVMLLQGYILNHYHRTITLTELAEYADRTPNYVSTIFKQVTGQSVIDYIQQIRIAAACDLLTNSQMNVGEISDFLGFCEQSYFNKVFKKCTGTLPSTYMKEKVQVWKA</sequence>
<dbReference type="InterPro" id="IPR009057">
    <property type="entry name" value="Homeodomain-like_sf"/>
</dbReference>
<evidence type="ECO:0000256" key="2">
    <source>
        <dbReference type="ARBA" id="ARBA00023125"/>
    </source>
</evidence>
<name>A0A1C0ZVE1_9BACL</name>
<reference evidence="6" key="1">
    <citation type="submission" date="2016-05" db="EMBL/GenBank/DDBJ databases">
        <title>Paenibacillus oryzae. sp. nov., isolated from the rice root.</title>
        <authorList>
            <person name="Zhang J."/>
            <person name="Zhang X."/>
        </authorList>
    </citation>
    <scope>NUCLEOTIDE SEQUENCE [LARGE SCALE GENOMIC DNA]</scope>
    <source>
        <strain evidence="6">KCTC13222</strain>
    </source>
</reference>
<keyword evidence="6" id="KW-1185">Reference proteome</keyword>
<dbReference type="PROSITE" id="PS01124">
    <property type="entry name" value="HTH_ARAC_FAMILY_2"/>
    <property type="match status" value="1"/>
</dbReference>
<dbReference type="Pfam" id="PF12833">
    <property type="entry name" value="HTH_18"/>
    <property type="match status" value="1"/>
</dbReference>
<dbReference type="InterPro" id="IPR003313">
    <property type="entry name" value="AraC-bd"/>
</dbReference>
<protein>
    <recommendedName>
        <fullName evidence="4">HTH araC/xylS-type domain-containing protein</fullName>
    </recommendedName>
</protein>
<accession>A0A1C0ZVE1</accession>
<dbReference type="SUPFAM" id="SSF46689">
    <property type="entry name" value="Homeodomain-like"/>
    <property type="match status" value="2"/>
</dbReference>
<keyword evidence="1" id="KW-0805">Transcription regulation</keyword>
<organism evidence="5 6">
    <name type="scientific">Paenibacillus pectinilyticus</name>
    <dbReference type="NCBI Taxonomy" id="512399"/>
    <lineage>
        <taxon>Bacteria</taxon>
        <taxon>Bacillati</taxon>
        <taxon>Bacillota</taxon>
        <taxon>Bacilli</taxon>
        <taxon>Bacillales</taxon>
        <taxon>Paenibacillaceae</taxon>
        <taxon>Paenibacillus</taxon>
    </lineage>
</organism>
<dbReference type="SMART" id="SM00342">
    <property type="entry name" value="HTH_ARAC"/>
    <property type="match status" value="1"/>
</dbReference>
<dbReference type="STRING" id="512399.A8709_29915"/>
<evidence type="ECO:0000256" key="3">
    <source>
        <dbReference type="ARBA" id="ARBA00023163"/>
    </source>
</evidence>
<dbReference type="AlphaFoldDB" id="A0A1C0ZVE1"/>
<dbReference type="InterPro" id="IPR014710">
    <property type="entry name" value="RmlC-like_jellyroll"/>
</dbReference>
<dbReference type="RefSeq" id="WP_065856023.1">
    <property type="nucleotide sequence ID" value="NZ_LYPC01000027.1"/>
</dbReference>
<dbReference type="GO" id="GO:0043565">
    <property type="term" value="F:sequence-specific DNA binding"/>
    <property type="evidence" value="ECO:0007669"/>
    <property type="project" value="InterPro"/>
</dbReference>
<keyword evidence="3" id="KW-0804">Transcription</keyword>
<keyword evidence="2" id="KW-0238">DNA-binding</keyword>